<dbReference type="EMBL" id="JAXQNO010000006">
    <property type="protein sequence ID" value="KAK4796505.1"/>
    <property type="molecule type" value="Genomic_DNA"/>
</dbReference>
<dbReference type="GO" id="GO:0008270">
    <property type="term" value="F:zinc ion binding"/>
    <property type="evidence" value="ECO:0007669"/>
    <property type="project" value="UniProtKB-KW"/>
</dbReference>
<dbReference type="AlphaFoldDB" id="A0AAN7RCK4"/>
<keyword evidence="7 8" id="KW-0539">Nucleus</keyword>
<evidence type="ECO:0000256" key="5">
    <source>
        <dbReference type="ARBA" id="ARBA00023125"/>
    </source>
</evidence>
<keyword evidence="13" id="KW-1185">Reference proteome</keyword>
<evidence type="ECO:0000256" key="4">
    <source>
        <dbReference type="ARBA" id="ARBA00023015"/>
    </source>
</evidence>
<dbReference type="GO" id="GO:0003677">
    <property type="term" value="F:DNA binding"/>
    <property type="evidence" value="ECO:0007669"/>
    <property type="project" value="UniProtKB-UniRule"/>
</dbReference>
<dbReference type="PANTHER" id="PTHR31992:SF285">
    <property type="entry name" value="DOF ZINC FINGER PROTEIN DOF4.6"/>
    <property type="match status" value="1"/>
</dbReference>
<feature type="region of interest" description="Disordered" evidence="10">
    <location>
        <begin position="30"/>
        <end position="59"/>
    </location>
</feature>
<feature type="region of interest" description="Disordered" evidence="10">
    <location>
        <begin position="223"/>
        <end position="274"/>
    </location>
</feature>
<feature type="compositionally biased region" description="Low complexity" evidence="10">
    <location>
        <begin position="116"/>
        <end position="129"/>
    </location>
</feature>
<dbReference type="PROSITE" id="PS50884">
    <property type="entry name" value="ZF_DOF_2"/>
    <property type="match status" value="1"/>
</dbReference>
<dbReference type="Pfam" id="PF02701">
    <property type="entry name" value="Zn_ribbon_Dof"/>
    <property type="match status" value="1"/>
</dbReference>
<dbReference type="InterPro" id="IPR003851">
    <property type="entry name" value="Znf_Dof"/>
</dbReference>
<keyword evidence="3 9" id="KW-0862">Zinc</keyword>
<evidence type="ECO:0000256" key="7">
    <source>
        <dbReference type="ARBA" id="ARBA00023242"/>
    </source>
</evidence>
<dbReference type="GO" id="GO:0003700">
    <property type="term" value="F:DNA-binding transcription factor activity"/>
    <property type="evidence" value="ECO:0007669"/>
    <property type="project" value="UniProtKB-UniRule"/>
</dbReference>
<evidence type="ECO:0000256" key="3">
    <source>
        <dbReference type="ARBA" id="ARBA00022833"/>
    </source>
</evidence>
<comment type="function">
    <text evidence="9">Transcription factor that binds specifically to a 5'-AA[AG]G-3' consensus core sequence.</text>
</comment>
<sequence>MDYASQWPHQGNPIGGVVINNKPVVVEISPSSSKETLDKKAIRAQKDQHQQQHQKQEANQLNCPRCNSTNTKFCYYNNYSLSQPRYFCKTCRRYWTQGGSLRNVPVGGGSRKNKRPSSSSKKSTISNPNITPPASSFIQPANPQNPSSIQGHDLNLAYDMNPATLPHNPSNFIALNGPPPANDSIGNGFSSSGLFMSSLQQEFKPTLHYFSLENSNWYGGGMISSSNNGDPQEISASARRSTGGGGDDDGLSYDHDNSRQQGNQYHHSTSGYNWNNNSGMLGGGSWQL</sequence>
<dbReference type="Proteomes" id="UP001346149">
    <property type="component" value="Unassembled WGS sequence"/>
</dbReference>
<feature type="compositionally biased region" description="Polar residues" evidence="10">
    <location>
        <begin position="259"/>
        <end position="274"/>
    </location>
</feature>
<dbReference type="PROSITE" id="PS01361">
    <property type="entry name" value="ZF_DOF_1"/>
    <property type="match status" value="1"/>
</dbReference>
<protein>
    <recommendedName>
        <fullName evidence="9">Dof zinc finger protein</fullName>
    </recommendedName>
</protein>
<name>A0AAN7RCK4_TRANT</name>
<dbReference type="InterPro" id="IPR045174">
    <property type="entry name" value="Dof"/>
</dbReference>
<keyword evidence="1 9" id="KW-0479">Metal-binding</keyword>
<feature type="compositionally biased region" description="Basic and acidic residues" evidence="10">
    <location>
        <begin position="35"/>
        <end position="56"/>
    </location>
</feature>
<evidence type="ECO:0000259" key="11">
    <source>
        <dbReference type="PROSITE" id="PS50884"/>
    </source>
</evidence>
<feature type="region of interest" description="Disordered" evidence="10">
    <location>
        <begin position="100"/>
        <end position="154"/>
    </location>
</feature>
<comment type="subcellular location">
    <subcellularLocation>
        <location evidence="8 9">Nucleus</location>
    </subcellularLocation>
</comment>
<accession>A0AAN7RCK4</accession>
<gene>
    <name evidence="12" type="ORF">SAY86_028831</name>
</gene>
<dbReference type="PANTHER" id="PTHR31992">
    <property type="entry name" value="DOF ZINC FINGER PROTEIN DOF1.4-RELATED"/>
    <property type="match status" value="1"/>
</dbReference>
<keyword evidence="6 9" id="KW-0804">Transcription</keyword>
<keyword evidence="4 9" id="KW-0805">Transcription regulation</keyword>
<feature type="compositionally biased region" description="Polar residues" evidence="10">
    <location>
        <begin position="223"/>
        <end position="240"/>
    </location>
</feature>
<keyword evidence="2 8" id="KW-0863">Zinc-finger</keyword>
<reference evidence="12 13" key="1">
    <citation type="journal article" date="2023" name="Hortic Res">
        <title>Pangenome of water caltrop reveals structural variations and asymmetric subgenome divergence after allopolyploidization.</title>
        <authorList>
            <person name="Zhang X."/>
            <person name="Chen Y."/>
            <person name="Wang L."/>
            <person name="Yuan Y."/>
            <person name="Fang M."/>
            <person name="Shi L."/>
            <person name="Lu R."/>
            <person name="Comes H.P."/>
            <person name="Ma Y."/>
            <person name="Chen Y."/>
            <person name="Huang G."/>
            <person name="Zhou Y."/>
            <person name="Zheng Z."/>
            <person name="Qiu Y."/>
        </authorList>
    </citation>
    <scope>NUCLEOTIDE SEQUENCE [LARGE SCALE GENOMIC DNA]</scope>
    <source>
        <strain evidence="12">F231</strain>
    </source>
</reference>
<evidence type="ECO:0000313" key="12">
    <source>
        <dbReference type="EMBL" id="KAK4796505.1"/>
    </source>
</evidence>
<feature type="compositionally biased region" description="Polar residues" evidence="10">
    <location>
        <begin position="132"/>
        <end position="150"/>
    </location>
</feature>
<evidence type="ECO:0000256" key="2">
    <source>
        <dbReference type="ARBA" id="ARBA00022771"/>
    </source>
</evidence>
<evidence type="ECO:0000313" key="13">
    <source>
        <dbReference type="Proteomes" id="UP001346149"/>
    </source>
</evidence>
<evidence type="ECO:0000256" key="1">
    <source>
        <dbReference type="ARBA" id="ARBA00022723"/>
    </source>
</evidence>
<organism evidence="12 13">
    <name type="scientific">Trapa natans</name>
    <name type="common">Water chestnut</name>
    <dbReference type="NCBI Taxonomy" id="22666"/>
    <lineage>
        <taxon>Eukaryota</taxon>
        <taxon>Viridiplantae</taxon>
        <taxon>Streptophyta</taxon>
        <taxon>Embryophyta</taxon>
        <taxon>Tracheophyta</taxon>
        <taxon>Spermatophyta</taxon>
        <taxon>Magnoliopsida</taxon>
        <taxon>eudicotyledons</taxon>
        <taxon>Gunneridae</taxon>
        <taxon>Pentapetalae</taxon>
        <taxon>rosids</taxon>
        <taxon>malvids</taxon>
        <taxon>Myrtales</taxon>
        <taxon>Lythraceae</taxon>
        <taxon>Trapa</taxon>
    </lineage>
</organism>
<evidence type="ECO:0000256" key="10">
    <source>
        <dbReference type="SAM" id="MobiDB-lite"/>
    </source>
</evidence>
<evidence type="ECO:0000256" key="8">
    <source>
        <dbReference type="PROSITE-ProRule" id="PRU00071"/>
    </source>
</evidence>
<proteinExistence type="predicted"/>
<feature type="domain" description="Dof-type" evidence="11">
    <location>
        <begin position="61"/>
        <end position="115"/>
    </location>
</feature>
<evidence type="ECO:0000256" key="6">
    <source>
        <dbReference type="ARBA" id="ARBA00023163"/>
    </source>
</evidence>
<keyword evidence="5 8" id="KW-0238">DNA-binding</keyword>
<comment type="caution">
    <text evidence="12">The sequence shown here is derived from an EMBL/GenBank/DDBJ whole genome shotgun (WGS) entry which is preliminary data.</text>
</comment>
<dbReference type="GO" id="GO:0005634">
    <property type="term" value="C:nucleus"/>
    <property type="evidence" value="ECO:0007669"/>
    <property type="project" value="UniProtKB-SubCell"/>
</dbReference>
<evidence type="ECO:0000256" key="9">
    <source>
        <dbReference type="RuleBase" id="RU369094"/>
    </source>
</evidence>